<dbReference type="InterPro" id="IPR036646">
    <property type="entry name" value="PGAM_B_sf"/>
</dbReference>
<organism evidence="18 19">
    <name type="scientific">Musa troglodytarum</name>
    <name type="common">fe'i banana</name>
    <dbReference type="NCBI Taxonomy" id="320322"/>
    <lineage>
        <taxon>Eukaryota</taxon>
        <taxon>Viridiplantae</taxon>
        <taxon>Streptophyta</taxon>
        <taxon>Embryophyta</taxon>
        <taxon>Tracheophyta</taxon>
        <taxon>Spermatophyta</taxon>
        <taxon>Magnoliopsida</taxon>
        <taxon>Liliopsida</taxon>
        <taxon>Zingiberales</taxon>
        <taxon>Musaceae</taxon>
        <taxon>Musa</taxon>
    </lineage>
</organism>
<dbReference type="GO" id="GO:0009637">
    <property type="term" value="P:response to blue light"/>
    <property type="evidence" value="ECO:0007669"/>
    <property type="project" value="UniProtKB-ARBA"/>
</dbReference>
<dbReference type="AlphaFoldDB" id="A0A9E7GHY4"/>
<feature type="binding site" evidence="15">
    <location>
        <position position="430"/>
    </location>
    <ligand>
        <name>Mn(2+)</name>
        <dbReference type="ChEBI" id="CHEBI:29035"/>
        <label>1</label>
    </ligand>
</feature>
<dbReference type="Pfam" id="PF01676">
    <property type="entry name" value="Metalloenzyme"/>
    <property type="match status" value="1"/>
</dbReference>
<evidence type="ECO:0000256" key="14">
    <source>
        <dbReference type="PIRSR" id="PIRSR001492-2"/>
    </source>
</evidence>
<dbReference type="PIRSF" id="PIRSF001492">
    <property type="entry name" value="IPGAM"/>
    <property type="match status" value="1"/>
</dbReference>
<comment type="similarity">
    <text evidence="5">Belongs to the BPG-independent phosphoglycerate mutase family.</text>
</comment>
<keyword evidence="19" id="KW-1185">Reference proteome</keyword>
<feature type="binding site" evidence="14">
    <location>
        <position position="213"/>
    </location>
    <ligand>
        <name>substrate</name>
    </ligand>
</feature>
<keyword evidence="12" id="KW-0413">Isomerase</keyword>
<feature type="binding site" evidence="15">
    <location>
        <position position="81"/>
    </location>
    <ligand>
        <name>Mn(2+)</name>
        <dbReference type="ChEBI" id="CHEBI:29035"/>
        <label>2</label>
    </ligand>
</feature>
<evidence type="ECO:0000256" key="3">
    <source>
        <dbReference type="ARBA" id="ARBA00004496"/>
    </source>
</evidence>
<dbReference type="InterPro" id="IPR005995">
    <property type="entry name" value="Pgm_bpd_ind"/>
</dbReference>
<evidence type="ECO:0000256" key="15">
    <source>
        <dbReference type="PIRSR" id="PIRSR001492-3"/>
    </source>
</evidence>
<evidence type="ECO:0000313" key="18">
    <source>
        <dbReference type="EMBL" id="URE14970.1"/>
    </source>
</evidence>
<dbReference type="GO" id="GO:0010118">
    <property type="term" value="P:stomatal movement"/>
    <property type="evidence" value="ECO:0007669"/>
    <property type="project" value="UniProtKB-ARBA"/>
</dbReference>
<evidence type="ECO:0000259" key="16">
    <source>
        <dbReference type="Pfam" id="PF01676"/>
    </source>
</evidence>
<keyword evidence="8" id="KW-0963">Cytoplasm</keyword>
<evidence type="ECO:0000313" key="19">
    <source>
        <dbReference type="Proteomes" id="UP001055439"/>
    </source>
</evidence>
<evidence type="ECO:0000256" key="8">
    <source>
        <dbReference type="ARBA" id="ARBA00022490"/>
    </source>
</evidence>
<dbReference type="GO" id="GO:0006096">
    <property type="term" value="P:glycolytic process"/>
    <property type="evidence" value="ECO:0007669"/>
    <property type="project" value="UniProtKB-KW"/>
</dbReference>
<feature type="binding site" evidence="15">
    <location>
        <position position="434"/>
    </location>
    <ligand>
        <name>Mn(2+)</name>
        <dbReference type="ChEBI" id="CHEBI:29035"/>
        <label>1</label>
    </ligand>
</feature>
<feature type="domain" description="BPG-independent PGAM N-terminal" evidence="17">
    <location>
        <begin position="102"/>
        <end position="322"/>
    </location>
</feature>
<feature type="binding site" evidence="14">
    <location>
        <begin position="170"/>
        <end position="171"/>
    </location>
    <ligand>
        <name>substrate</name>
    </ligand>
</feature>
<dbReference type="CDD" id="cd16010">
    <property type="entry name" value="iPGM"/>
    <property type="match status" value="1"/>
</dbReference>
<dbReference type="EMBL" id="CP097509">
    <property type="protein sequence ID" value="URE14966.1"/>
    <property type="molecule type" value="Genomic_DNA"/>
</dbReference>
<dbReference type="GO" id="GO:0004619">
    <property type="term" value="F:phosphoglycerate mutase activity"/>
    <property type="evidence" value="ECO:0007669"/>
    <property type="project" value="UniProtKB-EC"/>
</dbReference>
<feature type="binding site" evidence="14">
    <location>
        <position position="361"/>
    </location>
    <ligand>
        <name>substrate</name>
    </ligand>
</feature>
<evidence type="ECO:0000256" key="12">
    <source>
        <dbReference type="ARBA" id="ARBA00023235"/>
    </source>
</evidence>
<dbReference type="PANTHER" id="PTHR31637:SF7">
    <property type="entry name" value="2,3-BISPHOSPHOGLYCERATE-INDEPENDENT PHOSPHOGLYCERATE MUTASE 1"/>
    <property type="match status" value="1"/>
</dbReference>
<reference evidence="18" key="1">
    <citation type="submission" date="2022-05" db="EMBL/GenBank/DDBJ databases">
        <title>The Musa troglodytarum L. genome provides insights into the mechanism of non-climacteric behaviour and enrichment of carotenoids.</title>
        <authorList>
            <person name="Wang J."/>
        </authorList>
    </citation>
    <scope>NUCLEOTIDE SEQUENCE</scope>
    <source>
        <tissue evidence="18">Leaf</tissue>
    </source>
</reference>
<sequence>MGSSDFSWKLADHPKLPKGKTVAVVVLDGWGEADPDQYNCIHVAQTPTMDSLKKGAPERWRLVRAHGKAVGLPTEDDMGNSEVGHNALGAGRIFAQGAKLVDLALASGKIFEGEGFKYIKECFDKGTLHLIGLLSDGGVHSRLDQLQLLLKGCSENGAKRIRVHILTDGRDVLDGSSVGFVETLENDLAKLREKGIDAQIASGGGRMYVTMDRYENDWGVVKRGWDAQVLGEAPHKFRSAVEAVKKLREDPKANDQYLPPFVIVDESGKAVGQIVDGDAVVTFNFRADRMVMIAKALEYADFDKFDRVRVPKIRYAGMLQYDGELKLPNRYLVSPPEIDRTSGEYLVHNGIRTFACSETVKFGHVTFFWNGNRSGYFNPSMEEYVEIPSDSGITFNVQPKMKALEIAEKARDAILSRKFHQVRVNLPNGDMVGHTGDIEATVVGCKAADEAVKIILDAIEQVGGIYVVTADHGNAEDMVKRNKTGQPLLDKAGKIQILTSHTLQPVPIAIGGPGLASGVRFRKDVPDGGLANVAATVMNLHGFEAPTDYEPTLVEVVDN</sequence>
<comment type="subunit">
    <text evidence="6">Monomer.</text>
</comment>
<comment type="catalytic activity">
    <reaction evidence="1">
        <text>(2R)-2-phosphoglycerate = (2R)-3-phosphoglycerate</text>
        <dbReference type="Rhea" id="RHEA:15901"/>
        <dbReference type="ChEBI" id="CHEBI:58272"/>
        <dbReference type="ChEBI" id="CHEBI:58289"/>
        <dbReference type="EC" id="5.4.2.12"/>
    </reaction>
</comment>
<evidence type="ECO:0000256" key="9">
    <source>
        <dbReference type="ARBA" id="ARBA00022723"/>
    </source>
</evidence>
<name>A0A9E7GHY4_9LILI</name>
<comment type="pathway">
    <text evidence="4">Carbohydrate degradation; glycolysis; pyruvate from D-glyceraldehyde 3-phosphate: step 3/5.</text>
</comment>
<feature type="binding site" evidence="15">
    <location>
        <position position="472"/>
    </location>
    <ligand>
        <name>Mn(2+)</name>
        <dbReference type="ChEBI" id="CHEBI:29035"/>
        <label>2</label>
    </ligand>
</feature>
<evidence type="ECO:0000256" key="6">
    <source>
        <dbReference type="ARBA" id="ARBA00011245"/>
    </source>
</evidence>
<accession>A0A9E7GHY4</accession>
<feature type="domain" description="Metalloenzyme" evidence="16">
    <location>
        <begin position="20"/>
        <end position="544"/>
    </location>
</feature>
<dbReference type="GO" id="GO:0010037">
    <property type="term" value="P:response to carbon dioxide"/>
    <property type="evidence" value="ECO:0007669"/>
    <property type="project" value="UniProtKB-ARBA"/>
</dbReference>
<dbReference type="EMBL" id="CP097509">
    <property type="protein sequence ID" value="URE14970.1"/>
    <property type="molecule type" value="Genomic_DNA"/>
</dbReference>
<protein>
    <recommendedName>
        <fullName evidence="7">phosphoglycerate mutase (2,3-diphosphoglycerate-independent)</fullName>
        <ecNumber evidence="7">5.4.2.12</ecNumber>
    </recommendedName>
</protein>
<evidence type="ECO:0000256" key="2">
    <source>
        <dbReference type="ARBA" id="ARBA00001936"/>
    </source>
</evidence>
<feature type="binding site" evidence="14">
    <location>
        <begin position="286"/>
        <end position="289"/>
    </location>
    <ligand>
        <name>substrate</name>
    </ligand>
</feature>
<feature type="binding site" evidence="15">
    <location>
        <position position="501"/>
    </location>
    <ligand>
        <name>Mn(2+)</name>
        <dbReference type="ChEBI" id="CHEBI:29035"/>
        <label>1</label>
    </ligand>
</feature>
<gene>
    <name evidence="18" type="ORF">MUK42_12513</name>
</gene>
<evidence type="ECO:0000256" key="7">
    <source>
        <dbReference type="ARBA" id="ARBA00012026"/>
    </source>
</evidence>
<dbReference type="FunFam" id="3.40.720.10:FF:000125">
    <property type="entry name" value="2,3-bisphosphoglycerate-independent phosphoglycerate mutase"/>
    <property type="match status" value="1"/>
</dbReference>
<dbReference type="GO" id="GO:0006007">
    <property type="term" value="P:glucose catabolic process"/>
    <property type="evidence" value="ECO:0007669"/>
    <property type="project" value="InterPro"/>
</dbReference>
<feature type="active site" description="Phosphoserine intermediate" evidence="13">
    <location>
        <position position="81"/>
    </location>
</feature>
<evidence type="ECO:0000256" key="4">
    <source>
        <dbReference type="ARBA" id="ARBA00004798"/>
    </source>
</evidence>
<comment type="subcellular location">
    <subcellularLocation>
        <location evidence="3">Cytoplasm</location>
    </subcellularLocation>
</comment>
<dbReference type="GO" id="GO:0030145">
    <property type="term" value="F:manganese ion binding"/>
    <property type="evidence" value="ECO:0007669"/>
    <property type="project" value="InterPro"/>
</dbReference>
<dbReference type="EMBL" id="CP097509">
    <property type="protein sequence ID" value="URE14967.1"/>
    <property type="molecule type" value="Genomic_DNA"/>
</dbReference>
<dbReference type="SUPFAM" id="SSF53649">
    <property type="entry name" value="Alkaline phosphatase-like"/>
    <property type="match status" value="1"/>
</dbReference>
<dbReference type="OrthoDB" id="952271at2759"/>
<evidence type="ECO:0000256" key="10">
    <source>
        <dbReference type="ARBA" id="ARBA00023152"/>
    </source>
</evidence>
<dbReference type="PANTHER" id="PTHR31637">
    <property type="entry name" value="2,3-BISPHOSPHOGLYCERATE-INDEPENDENT PHOSPHOGLYCERATE MUTASE"/>
    <property type="match status" value="1"/>
</dbReference>
<comment type="cofactor">
    <cofactor evidence="2">
        <name>Mn(2+)</name>
        <dbReference type="ChEBI" id="CHEBI:29035"/>
    </cofactor>
</comment>
<dbReference type="InterPro" id="IPR011258">
    <property type="entry name" value="BPG-indep_PGM_N"/>
</dbReference>
<dbReference type="FunFam" id="3.40.1450.10:FF:000002">
    <property type="entry name" value="2,3-bisphosphoglycerate-independent phosphoglycerate mutase"/>
    <property type="match status" value="1"/>
</dbReference>
<feature type="binding site" evidence="14">
    <location>
        <position position="206"/>
    </location>
    <ligand>
        <name>substrate</name>
    </ligand>
</feature>
<dbReference type="GO" id="GO:0005737">
    <property type="term" value="C:cytoplasm"/>
    <property type="evidence" value="ECO:0007669"/>
    <property type="project" value="UniProtKB-SubCell"/>
</dbReference>
<evidence type="ECO:0000256" key="5">
    <source>
        <dbReference type="ARBA" id="ARBA00008819"/>
    </source>
</evidence>
<proteinExistence type="inferred from homology"/>
<keyword evidence="9 15" id="KW-0479">Metal-binding</keyword>
<feature type="binding site" evidence="15">
    <location>
        <position position="471"/>
    </location>
    <ligand>
        <name>Mn(2+)</name>
        <dbReference type="ChEBI" id="CHEBI:29035"/>
        <label>2</label>
    </ligand>
</feature>
<evidence type="ECO:0000256" key="11">
    <source>
        <dbReference type="ARBA" id="ARBA00023211"/>
    </source>
</evidence>
<feature type="binding site" evidence="15">
    <location>
        <position position="28"/>
    </location>
    <ligand>
        <name>Mn(2+)</name>
        <dbReference type="ChEBI" id="CHEBI:29035"/>
        <label>2</label>
    </ligand>
</feature>
<evidence type="ECO:0000256" key="1">
    <source>
        <dbReference type="ARBA" id="ARBA00000370"/>
    </source>
</evidence>
<dbReference type="InterPro" id="IPR006124">
    <property type="entry name" value="Metalloenzyme"/>
</dbReference>
<dbReference type="SUPFAM" id="SSF64158">
    <property type="entry name" value="2,3-Bisphosphoglycerate-independent phosphoglycerate mutase, substrate-binding domain"/>
    <property type="match status" value="1"/>
</dbReference>
<keyword evidence="10" id="KW-0324">Glycolysis</keyword>
<dbReference type="Gene3D" id="3.40.720.10">
    <property type="entry name" value="Alkaline Phosphatase, subunit A"/>
    <property type="match status" value="1"/>
</dbReference>
<dbReference type="Proteomes" id="UP001055439">
    <property type="component" value="Chromosome 7"/>
</dbReference>
<dbReference type="Gene3D" id="3.40.1450.10">
    <property type="entry name" value="BPG-independent phosphoglycerate mutase, domain B"/>
    <property type="match status" value="1"/>
</dbReference>
<dbReference type="InterPro" id="IPR017850">
    <property type="entry name" value="Alkaline_phosphatase_core_sf"/>
</dbReference>
<dbReference type="Pfam" id="PF06415">
    <property type="entry name" value="iPGM_N"/>
    <property type="match status" value="1"/>
</dbReference>
<dbReference type="NCBIfam" id="TIGR01307">
    <property type="entry name" value="pgm_bpd_ind"/>
    <property type="match status" value="1"/>
</dbReference>
<evidence type="ECO:0000259" key="17">
    <source>
        <dbReference type="Pfam" id="PF06415"/>
    </source>
</evidence>
<feature type="binding site" evidence="14">
    <location>
        <position position="140"/>
    </location>
    <ligand>
        <name>substrate</name>
    </ligand>
</feature>
<keyword evidence="11 15" id="KW-0464">Manganese</keyword>
<evidence type="ECO:0000256" key="13">
    <source>
        <dbReference type="PIRSR" id="PIRSR001492-1"/>
    </source>
</evidence>
<dbReference type="EC" id="5.4.2.12" evidence="7"/>